<sequence>MRRLAVAGVAAALLGAAAPARAQQDPSAAAEASAEAALPSRPEDLVAYVTKALRAHDTAAFERLVNWTGARPQRRRLTLYQIRYSFGRPIRSADLEAFPADGLAEAEGRGTLKANMPVTEQLRVVFDEPPGEAGDRPASVFLVGREAGVYRIALLVPTRQGRP</sequence>
<comment type="caution">
    <text evidence="2">The sequence shown here is derived from an EMBL/GenBank/DDBJ whole genome shotgun (WGS) entry which is preliminary data.</text>
</comment>
<dbReference type="Proteomes" id="UP001055167">
    <property type="component" value="Unassembled WGS sequence"/>
</dbReference>
<organism evidence="2 3">
    <name type="scientific">Methylobacterium crusticola</name>
    <dbReference type="NCBI Taxonomy" id="1697972"/>
    <lineage>
        <taxon>Bacteria</taxon>
        <taxon>Pseudomonadati</taxon>
        <taxon>Pseudomonadota</taxon>
        <taxon>Alphaproteobacteria</taxon>
        <taxon>Hyphomicrobiales</taxon>
        <taxon>Methylobacteriaceae</taxon>
        <taxon>Methylobacterium</taxon>
    </lineage>
</organism>
<dbReference type="EMBL" id="BPQH01000015">
    <property type="protein sequence ID" value="GJD51878.1"/>
    <property type="molecule type" value="Genomic_DNA"/>
</dbReference>
<name>A0ABQ4R2I0_9HYPH</name>
<gene>
    <name evidence="2" type="ORF">OPKNFCMD_4637</name>
</gene>
<proteinExistence type="predicted"/>
<feature type="signal peptide" evidence="1">
    <location>
        <begin position="1"/>
        <end position="22"/>
    </location>
</feature>
<evidence type="ECO:0000256" key="1">
    <source>
        <dbReference type="SAM" id="SignalP"/>
    </source>
</evidence>
<keyword evidence="3" id="KW-1185">Reference proteome</keyword>
<reference evidence="2" key="1">
    <citation type="journal article" date="2021" name="Front. Microbiol.">
        <title>Comprehensive Comparative Genomics and Phenotyping of Methylobacterium Species.</title>
        <authorList>
            <person name="Alessa O."/>
            <person name="Ogura Y."/>
            <person name="Fujitani Y."/>
            <person name="Takami H."/>
            <person name="Hayashi T."/>
            <person name="Sahin N."/>
            <person name="Tani A."/>
        </authorList>
    </citation>
    <scope>NUCLEOTIDE SEQUENCE</scope>
    <source>
        <strain evidence="2">KCTC 52305</strain>
    </source>
</reference>
<reference evidence="2" key="2">
    <citation type="submission" date="2021-08" db="EMBL/GenBank/DDBJ databases">
        <authorList>
            <person name="Tani A."/>
            <person name="Ola A."/>
            <person name="Ogura Y."/>
            <person name="Katsura K."/>
            <person name="Hayashi T."/>
        </authorList>
    </citation>
    <scope>NUCLEOTIDE SEQUENCE</scope>
    <source>
        <strain evidence="2">KCTC 52305</strain>
    </source>
</reference>
<dbReference type="RefSeq" id="WP_128560403.1">
    <property type="nucleotide sequence ID" value="NZ_BPQH01000015.1"/>
</dbReference>
<keyword evidence="1" id="KW-0732">Signal</keyword>
<evidence type="ECO:0000313" key="2">
    <source>
        <dbReference type="EMBL" id="GJD51878.1"/>
    </source>
</evidence>
<feature type="chain" id="PRO_5045594638" evidence="1">
    <location>
        <begin position="23"/>
        <end position="163"/>
    </location>
</feature>
<accession>A0ABQ4R2I0</accession>
<evidence type="ECO:0000313" key="3">
    <source>
        <dbReference type="Proteomes" id="UP001055167"/>
    </source>
</evidence>
<protein>
    <submittedName>
        <fullName evidence="2">Uncharacterized protein</fullName>
    </submittedName>
</protein>